<dbReference type="EMBL" id="RZUH01000007">
    <property type="protein sequence ID" value="KAA8827227.1"/>
    <property type="molecule type" value="Genomic_DNA"/>
</dbReference>
<dbReference type="Proteomes" id="UP000410049">
    <property type="component" value="Unassembled WGS sequence"/>
</dbReference>
<reference evidence="1 2" key="1">
    <citation type="journal article" date="2019" name="Syst. Appl. Microbiol.">
        <title>Characterization of Bifidobacterium species in feaces of the Egyptian fruit bat: Description of B. vespertilionis sp. nov. and B. rousetti sp. nov.</title>
        <authorList>
            <person name="Modesto M."/>
            <person name="Satti M."/>
            <person name="Watanabe K."/>
            <person name="Puglisi E."/>
            <person name="Morelli L."/>
            <person name="Huang C.-H."/>
            <person name="Liou J.-S."/>
            <person name="Miyashita M."/>
            <person name="Tamura T."/>
            <person name="Saito S."/>
            <person name="Mori K."/>
            <person name="Huang L."/>
            <person name="Sciavilla P."/>
            <person name="Sandri C."/>
            <person name="Spiezio C."/>
            <person name="Vitali F."/>
            <person name="Cavalieri D."/>
            <person name="Perpetuini G."/>
            <person name="Tofalo R."/>
            <person name="Bonetti A."/>
            <person name="Arita M."/>
            <person name="Mattarelli P."/>
        </authorList>
    </citation>
    <scope>NUCLEOTIDE SEQUENCE [LARGE SCALE GENOMIC DNA]</scope>
    <source>
        <strain evidence="1 2">RST17</strain>
    </source>
</reference>
<accession>A0A5M9ZHY9</accession>
<protein>
    <submittedName>
        <fullName evidence="1">Uncharacterized protein</fullName>
    </submittedName>
</protein>
<evidence type="ECO:0000313" key="1">
    <source>
        <dbReference type="EMBL" id="KAA8827227.1"/>
    </source>
</evidence>
<dbReference type="RefSeq" id="WP_150379696.1">
    <property type="nucleotide sequence ID" value="NZ_RZUH01000007.1"/>
</dbReference>
<name>A0A5M9ZHY9_9BIFI</name>
<organism evidence="1 2">
    <name type="scientific">Bifidobacterium myosotis</name>
    <dbReference type="NCBI Taxonomy" id="1630166"/>
    <lineage>
        <taxon>Bacteria</taxon>
        <taxon>Bacillati</taxon>
        <taxon>Actinomycetota</taxon>
        <taxon>Actinomycetes</taxon>
        <taxon>Bifidobacteriales</taxon>
        <taxon>Bifidobacteriaceae</taxon>
        <taxon>Bifidobacterium</taxon>
    </lineage>
</organism>
<sequence>MVGTGYHGLMNVVATLRHMYDLQAGRRGDLLPLADMQTASDWTIDMGEDAAARIVDAEHAYLKSKGETPDTGFDTWVAEWVKHPTVAAYWSLCEDSVSFTGQRIPYGERGMVDDIEARILCDELRGRITAAMDAGRRITMAAYPGNLDGADVVESIEYDAVEVLLLMRVNPLAVLDLLDDCGDLLDDDTRRLARRLAEAEWDLIVDREKTGYTNGVEGVIAWWRANTLLTRTGLQSPSLGAYRYDAPGK</sequence>
<dbReference type="AlphaFoldDB" id="A0A5M9ZHY9"/>
<comment type="caution">
    <text evidence="1">The sequence shown here is derived from an EMBL/GenBank/DDBJ whole genome shotgun (WGS) entry which is preliminary data.</text>
</comment>
<gene>
    <name evidence="1" type="ORF">EMO91_09255</name>
</gene>
<proteinExistence type="predicted"/>
<evidence type="ECO:0000313" key="2">
    <source>
        <dbReference type="Proteomes" id="UP000410049"/>
    </source>
</evidence>